<dbReference type="InterPro" id="IPR033704">
    <property type="entry name" value="dUTPase_trimeric"/>
</dbReference>
<evidence type="ECO:0000256" key="1">
    <source>
        <dbReference type="ARBA" id="ARBA00000379"/>
    </source>
</evidence>
<keyword evidence="16" id="KW-0233">DNA recombination</keyword>
<dbReference type="Gene3D" id="3.10.10.10">
    <property type="entry name" value="HIV Type 1 Reverse Transcriptase, subunit A, domain 1"/>
    <property type="match status" value="1"/>
</dbReference>
<dbReference type="GO" id="GO:0075713">
    <property type="term" value="P:establishment of integrated proviral latency"/>
    <property type="evidence" value="ECO:0007669"/>
    <property type="project" value="UniProtKB-KW"/>
</dbReference>
<dbReference type="Pfam" id="PF06817">
    <property type="entry name" value="RVT_thumb"/>
    <property type="match status" value="1"/>
</dbReference>
<evidence type="ECO:0000259" key="25">
    <source>
        <dbReference type="PROSITE" id="PS50175"/>
    </source>
</evidence>
<organismHost>
    <name type="scientific">Capra hircus</name>
    <name type="common">Goat</name>
    <dbReference type="NCBI Taxonomy" id="9925"/>
</organismHost>
<evidence type="ECO:0000256" key="18">
    <source>
        <dbReference type="ARBA" id="ARBA00023268"/>
    </source>
</evidence>
<evidence type="ECO:0000256" key="14">
    <source>
        <dbReference type="ARBA" id="ARBA00022918"/>
    </source>
</evidence>
<evidence type="ECO:0000256" key="9">
    <source>
        <dbReference type="ARBA" id="ARBA00022759"/>
    </source>
</evidence>
<feature type="domain" description="Peptidase A2" evidence="25">
    <location>
        <begin position="54"/>
        <end position="125"/>
    </location>
</feature>
<feature type="domain" description="Integrase catalytic" evidence="29">
    <location>
        <begin position="864"/>
        <end position="1025"/>
    </location>
</feature>
<dbReference type="PROSITE" id="PS00141">
    <property type="entry name" value="ASP_PROTEASE"/>
    <property type="match status" value="1"/>
</dbReference>
<evidence type="ECO:0000259" key="29">
    <source>
        <dbReference type="PROSITE" id="PS50994"/>
    </source>
</evidence>
<feature type="domain" description="RNase H type-1" evidence="28">
    <location>
        <begin position="566"/>
        <end position="688"/>
    </location>
</feature>
<dbReference type="PROSITE" id="PS50175">
    <property type="entry name" value="ASP_PROT_RETROV"/>
    <property type="match status" value="1"/>
</dbReference>
<dbReference type="InterPro" id="IPR012337">
    <property type="entry name" value="RNaseH-like_sf"/>
</dbReference>
<accession>F6LY11</accession>
<dbReference type="InterPro" id="IPR036157">
    <property type="entry name" value="dUTPase-like_sf"/>
</dbReference>
<dbReference type="GO" id="GO:0006310">
    <property type="term" value="P:DNA recombination"/>
    <property type="evidence" value="ECO:0007669"/>
    <property type="project" value="UniProtKB-KW"/>
</dbReference>
<dbReference type="GO" id="GO:0004190">
    <property type="term" value="F:aspartic-type endopeptidase activity"/>
    <property type="evidence" value="ECO:0007669"/>
    <property type="project" value="UniProtKB-KW"/>
</dbReference>
<dbReference type="SUPFAM" id="SSF50630">
    <property type="entry name" value="Acid proteases"/>
    <property type="match status" value="1"/>
</dbReference>
<dbReference type="InterPro" id="IPR036862">
    <property type="entry name" value="Integrase_C_dom_sf_retrovir"/>
</dbReference>
<proteinExistence type="inferred from homology"/>
<evidence type="ECO:0000256" key="13">
    <source>
        <dbReference type="ARBA" id="ARBA00022908"/>
    </source>
</evidence>
<dbReference type="PANTHER" id="PTHR41694:SF3">
    <property type="entry name" value="RNA-DIRECTED DNA POLYMERASE-RELATED"/>
    <property type="match status" value="1"/>
</dbReference>
<dbReference type="GO" id="GO:0004523">
    <property type="term" value="F:RNA-DNA hybrid ribonuclease activity"/>
    <property type="evidence" value="ECO:0007669"/>
    <property type="project" value="InterPro"/>
</dbReference>
<comment type="catalytic activity">
    <reaction evidence="20">
        <text>Endohydrolysis of RNA in RNA/DNA hybrids. Three different cleavage modes: 1. sequence-specific internal cleavage of RNA. Human immunodeficiency virus type 1 and Moloney murine leukemia virus enzymes prefer to cleave the RNA strand one nucleotide away from the RNA-DNA junction. 2. RNA 5'-end directed cleavage 13-19 nucleotides from the RNA end. 3. DNA 3'-end directed cleavage 15-20 nucleotides away from the primer terminus.</text>
        <dbReference type="EC" id="3.1.26.13"/>
    </reaction>
</comment>
<keyword evidence="9" id="KW-0255">Endonuclease</keyword>
<dbReference type="GO" id="GO:0044826">
    <property type="term" value="P:viral genome integration into host DNA"/>
    <property type="evidence" value="ECO:0007669"/>
    <property type="project" value="UniProtKB-KW"/>
</dbReference>
<dbReference type="CDD" id="cd01645">
    <property type="entry name" value="RT_Rtv"/>
    <property type="match status" value="1"/>
</dbReference>
<dbReference type="InterPro" id="IPR021109">
    <property type="entry name" value="Peptidase_aspartic_dom_sf"/>
</dbReference>
<dbReference type="InterPro" id="IPR003308">
    <property type="entry name" value="Integrase_Zn-bd_dom_N"/>
</dbReference>
<dbReference type="GO" id="GO:0006508">
    <property type="term" value="P:proteolysis"/>
    <property type="evidence" value="ECO:0007669"/>
    <property type="project" value="UniProtKB-KW"/>
</dbReference>
<dbReference type="InterPro" id="IPR010661">
    <property type="entry name" value="RVT_thumb"/>
</dbReference>
<reference evidence="31" key="1">
    <citation type="journal article" date="2011" name="J. Gen. Virol.">
        <title>Characterization of new small ruminant lentivirus subtype B3 suggests animal trade within the Mediterranean Basin.</title>
        <authorList>
            <person name="Bertolotti L."/>
            <person name="Mazzei M."/>
            <person name="Puggioni G."/>
            <person name="Carrozza M.L."/>
            <person name="Dei Giudici S."/>
            <person name="Muz D."/>
            <person name="Juganaru M."/>
            <person name="Patta C."/>
            <person name="Tolari F."/>
            <person name="Rosati S."/>
        </authorList>
    </citation>
    <scope>NUCLEOTIDE SEQUENCE</scope>
    <source>
        <strain evidence="31">Fonni</strain>
    </source>
</reference>
<dbReference type="InterPro" id="IPR000477">
    <property type="entry name" value="RT_dom"/>
</dbReference>
<keyword evidence="17" id="KW-1179">Viral genome integration</keyword>
<comment type="catalytic activity">
    <reaction evidence="1">
        <text>3'-end directed exonucleolytic cleavage of viral RNA-DNA hybrid.</text>
        <dbReference type="EC" id="3.1.13.2"/>
    </reaction>
</comment>
<evidence type="ECO:0000256" key="2">
    <source>
        <dbReference type="ARBA" id="ARBA00009555"/>
    </source>
</evidence>
<dbReference type="InterPro" id="IPR001995">
    <property type="entry name" value="Peptidase_A2_cat"/>
</dbReference>
<keyword evidence="11 23" id="KW-0378">Hydrolase</keyword>
<dbReference type="InterPro" id="IPR036397">
    <property type="entry name" value="RNaseH_sf"/>
</dbReference>
<dbReference type="GO" id="GO:0046718">
    <property type="term" value="P:symbiont entry into host cell"/>
    <property type="evidence" value="ECO:0007669"/>
    <property type="project" value="UniProtKB-KW"/>
</dbReference>
<dbReference type="PROSITE" id="PS50878">
    <property type="entry name" value="RT_POL"/>
    <property type="match status" value="1"/>
</dbReference>
<keyword evidence="14" id="KW-0695">RNA-directed DNA polymerase</keyword>
<keyword evidence="4" id="KW-0808">Transferase</keyword>
<feature type="domain" description="Reverse transcriptase" evidence="27">
    <location>
        <begin position="182"/>
        <end position="371"/>
    </location>
</feature>
<dbReference type="InterPro" id="IPR043128">
    <property type="entry name" value="Rev_trsase/Diguanyl_cyclase"/>
</dbReference>
<evidence type="ECO:0000256" key="22">
    <source>
        <dbReference type="PROSITE-ProRule" id="PRU00506"/>
    </source>
</evidence>
<dbReference type="Pfam" id="PF00692">
    <property type="entry name" value="dUTPase"/>
    <property type="match status" value="1"/>
</dbReference>
<dbReference type="InterPro" id="IPR001584">
    <property type="entry name" value="Integrase_cat-core"/>
</dbReference>
<dbReference type="GO" id="GO:0008270">
    <property type="term" value="F:zinc ion binding"/>
    <property type="evidence" value="ECO:0007669"/>
    <property type="project" value="UniProtKB-KW"/>
</dbReference>
<dbReference type="Pfam" id="PF00077">
    <property type="entry name" value="RVP"/>
    <property type="match status" value="1"/>
</dbReference>
<dbReference type="Pfam" id="PF00078">
    <property type="entry name" value="RVT_1"/>
    <property type="match status" value="1"/>
</dbReference>
<evidence type="ECO:0000256" key="20">
    <source>
        <dbReference type="ARBA" id="ARBA00023415"/>
    </source>
</evidence>
<evidence type="ECO:0000256" key="23">
    <source>
        <dbReference type="RuleBase" id="RU004064"/>
    </source>
</evidence>
<feature type="domain" description="Integrase-type" evidence="30">
    <location>
        <begin position="1042"/>
        <end position="1094"/>
    </location>
</feature>
<evidence type="ECO:0000256" key="15">
    <source>
        <dbReference type="ARBA" id="ARBA00023125"/>
    </source>
</evidence>
<evidence type="ECO:0000256" key="4">
    <source>
        <dbReference type="ARBA" id="ARBA00022679"/>
    </source>
</evidence>
<name>F6LY11_CAEV</name>
<keyword evidence="15" id="KW-0238">DNA-binding</keyword>
<dbReference type="InterPro" id="IPR029054">
    <property type="entry name" value="dUTPase-like"/>
</dbReference>
<dbReference type="PROSITE" id="PS50994">
    <property type="entry name" value="INTEGRASE"/>
    <property type="match status" value="1"/>
</dbReference>
<dbReference type="PROSITE" id="PS50876">
    <property type="entry name" value="ZF_INTEGRASE"/>
    <property type="match status" value="1"/>
</dbReference>
<evidence type="ECO:0000259" key="30">
    <source>
        <dbReference type="PROSITE" id="PS51027"/>
    </source>
</evidence>
<dbReference type="GO" id="GO:0003964">
    <property type="term" value="F:RNA-directed DNA polymerase activity"/>
    <property type="evidence" value="ECO:0007669"/>
    <property type="project" value="UniProtKB-KW"/>
</dbReference>
<evidence type="ECO:0000256" key="16">
    <source>
        <dbReference type="ARBA" id="ARBA00023172"/>
    </source>
</evidence>
<dbReference type="Gene3D" id="3.30.420.10">
    <property type="entry name" value="Ribonuclease H-like superfamily/Ribonuclease H"/>
    <property type="match status" value="2"/>
</dbReference>
<dbReference type="InterPro" id="IPR017856">
    <property type="entry name" value="Integrase-like_N"/>
</dbReference>
<dbReference type="Pfam" id="PF00075">
    <property type="entry name" value="RNase_H"/>
    <property type="match status" value="1"/>
</dbReference>
<evidence type="ECO:0000256" key="19">
    <source>
        <dbReference type="ARBA" id="ARBA00023296"/>
    </source>
</evidence>
<keyword evidence="3 23" id="KW-0645">Protease</keyword>
<keyword evidence="5" id="KW-0548">Nucleotidyltransferase</keyword>
<dbReference type="SUPFAM" id="SSF50122">
    <property type="entry name" value="DNA-binding domain of retroviral integrase"/>
    <property type="match status" value="1"/>
</dbReference>
<keyword evidence="19" id="KW-1160">Virus entry into host cell</keyword>
<evidence type="ECO:0000256" key="12">
    <source>
        <dbReference type="ARBA" id="ARBA00022833"/>
    </source>
</evidence>
<evidence type="ECO:0000259" key="28">
    <source>
        <dbReference type="PROSITE" id="PS50879"/>
    </source>
</evidence>
<evidence type="ECO:0000256" key="17">
    <source>
        <dbReference type="ARBA" id="ARBA00023195"/>
    </source>
</evidence>
<dbReference type="Pfam" id="PF00665">
    <property type="entry name" value="rve"/>
    <property type="match status" value="1"/>
</dbReference>
<dbReference type="InterPro" id="IPR043502">
    <property type="entry name" value="DNA/RNA_pol_sf"/>
</dbReference>
<dbReference type="GO" id="GO:0015074">
    <property type="term" value="P:DNA integration"/>
    <property type="evidence" value="ECO:0007669"/>
    <property type="project" value="UniProtKB-KW"/>
</dbReference>
<dbReference type="SUPFAM" id="SSF56672">
    <property type="entry name" value="DNA/RNA polymerases"/>
    <property type="match status" value="1"/>
</dbReference>
<dbReference type="Gene3D" id="2.30.30.10">
    <property type="entry name" value="Integrase, C-terminal domain superfamily, retroviral"/>
    <property type="match status" value="1"/>
</dbReference>
<dbReference type="InterPro" id="IPR001969">
    <property type="entry name" value="Aspartic_peptidase_AS"/>
</dbReference>
<dbReference type="InterPro" id="IPR002156">
    <property type="entry name" value="RNaseH_domain"/>
</dbReference>
<evidence type="ECO:0000256" key="11">
    <source>
        <dbReference type="ARBA" id="ARBA00022801"/>
    </source>
</evidence>
<dbReference type="SUPFAM" id="SSF51283">
    <property type="entry name" value="dUTPase-like"/>
    <property type="match status" value="1"/>
</dbReference>
<comment type="similarity">
    <text evidence="2 23">Belongs to the retroviral Pol polyprotein family.</text>
</comment>
<dbReference type="PROSITE" id="PS50879">
    <property type="entry name" value="RNASE_H_1"/>
    <property type="match status" value="1"/>
</dbReference>
<evidence type="ECO:0000259" key="27">
    <source>
        <dbReference type="PROSITE" id="PS50878"/>
    </source>
</evidence>
<keyword evidence="18" id="KW-0511">Multifunctional enzyme</keyword>
<dbReference type="Gene3D" id="2.70.40.10">
    <property type="match status" value="1"/>
</dbReference>
<evidence type="ECO:0000256" key="7">
    <source>
        <dbReference type="ARBA" id="ARBA00022723"/>
    </source>
</evidence>
<evidence type="ECO:0000256" key="6">
    <source>
        <dbReference type="ARBA" id="ARBA00022722"/>
    </source>
</evidence>
<evidence type="ECO:0000256" key="10">
    <source>
        <dbReference type="ARBA" id="ARBA00022771"/>
    </source>
</evidence>
<protein>
    <submittedName>
        <fullName evidence="31">Pol protein</fullName>
    </submittedName>
</protein>
<evidence type="ECO:0000256" key="24">
    <source>
        <dbReference type="SAM" id="MobiDB-lite"/>
    </source>
</evidence>
<evidence type="ECO:0000256" key="5">
    <source>
        <dbReference type="ARBA" id="ARBA00022695"/>
    </source>
</evidence>
<dbReference type="Pfam" id="PF02022">
    <property type="entry name" value="Integrase_Zn"/>
    <property type="match status" value="1"/>
</dbReference>
<dbReference type="GO" id="GO:0035613">
    <property type="term" value="F:RNA stem-loop binding"/>
    <property type="evidence" value="ECO:0007669"/>
    <property type="project" value="TreeGrafter"/>
</dbReference>
<keyword evidence="10 21" id="KW-0863">Zinc-finger</keyword>
<dbReference type="Gene3D" id="1.10.10.200">
    <property type="match status" value="1"/>
</dbReference>
<feature type="region of interest" description="Disordered" evidence="24">
    <location>
        <begin position="1"/>
        <end position="26"/>
    </location>
</feature>
<dbReference type="Gene3D" id="3.30.70.270">
    <property type="match status" value="3"/>
</dbReference>
<organism evidence="31">
    <name type="scientific">Caprine arthritis encephalitis virus</name>
    <name type="common">CAEV</name>
    <dbReference type="NCBI Taxonomy" id="11660"/>
    <lineage>
        <taxon>Viruses</taxon>
        <taxon>Riboviria</taxon>
        <taxon>Pararnavirae</taxon>
        <taxon>Artverviricota</taxon>
        <taxon>Revtraviricetes</taxon>
        <taxon>Ortervirales</taxon>
        <taxon>Retroviridae</taxon>
        <taxon>Orthoretrovirinae</taxon>
        <taxon>Lentivirus</taxon>
        <taxon>Lentivirus capartenc</taxon>
    </lineage>
</organism>
<dbReference type="SUPFAM" id="SSF53098">
    <property type="entry name" value="Ribonuclease H-like"/>
    <property type="match status" value="2"/>
</dbReference>
<dbReference type="GO" id="GO:0004533">
    <property type="term" value="F:exoribonuclease H activity"/>
    <property type="evidence" value="ECO:0007669"/>
    <property type="project" value="UniProtKB-EC"/>
</dbReference>
<dbReference type="InterPro" id="IPR001037">
    <property type="entry name" value="Integrase_C_retrovir"/>
</dbReference>
<dbReference type="PROSITE" id="PS51027">
    <property type="entry name" value="INTEGRASE_DBD"/>
    <property type="match status" value="1"/>
</dbReference>
<evidence type="ECO:0000313" key="31">
    <source>
        <dbReference type="EMBL" id="AEF12553.1"/>
    </source>
</evidence>
<dbReference type="CDD" id="cd07557">
    <property type="entry name" value="trimeric_dUTPase"/>
    <property type="match status" value="1"/>
</dbReference>
<dbReference type="SUPFAM" id="SSF46919">
    <property type="entry name" value="N-terminal Zn binding domain of HIV integrase"/>
    <property type="match status" value="1"/>
</dbReference>
<keyword evidence="8 23" id="KW-0064">Aspartyl protease</keyword>
<dbReference type="GO" id="GO:0003677">
    <property type="term" value="F:DNA binding"/>
    <property type="evidence" value="ECO:0007669"/>
    <property type="project" value="UniProtKB-KW"/>
</dbReference>
<keyword evidence="7" id="KW-0479">Metal-binding</keyword>
<evidence type="ECO:0000256" key="8">
    <source>
        <dbReference type="ARBA" id="ARBA00022750"/>
    </source>
</evidence>
<keyword evidence="12" id="KW-0862">Zinc</keyword>
<evidence type="ECO:0000256" key="21">
    <source>
        <dbReference type="PROSITE-ProRule" id="PRU00450"/>
    </source>
</evidence>
<evidence type="ECO:0000256" key="3">
    <source>
        <dbReference type="ARBA" id="ARBA00022670"/>
    </source>
</evidence>
<sequence>MRKAGAYSERLQRQKTRTAAGKQGEGATCAAVRTPYGITAAPPMIEVKVGGLEKTLLLDTGADKTIIKKHNNKGIPNGRIKLQGIGGLVEGEKWKNVEIEYKGLKVKGEIVVMTQTPIEVLGRDNMEKLGIGIVMANLEEDKIPTIKVKLKEGCKGPHVQQWPLTAEKLQGLTEIVEKLLGEGKIGEAPPHWTWNTPIFCIKKKSGKWRMLIDFRELNKQTEDLTEAQLGLPHPGGLQKKKNVTVLDIGDAYFTIPLYEPYRKYTCFTLLSPNNLGPCKRYYWKVLPQGWKLSPSVYQFTMQRILKDWIKDHSEIQFGIYMDDIYIGSDLDRKSHRDIVENLAKHIAQYGFMLPEDKRQEGHPAKWLGFELHPDTWKFQKHDLAELTEGKITLNKLQKLVGDLVWRQSLIGKSIPKILKLMEGDRDLQSTREVTAEHTQEWEACRRKLKEMAGHYYDEEKDVYGQLTWGNKAIEYIVFQEKGRPLWVNVVHQIKNLSLPQQIIKAVQKLTQEVIIRTGKVPWIMLPGKEEDWILELQMGNITWMPAFWSCYRGAPRWRRRNIVEEVVEGPTYYTDGGKKNGQGSFGYISSTGEKFRKHEKGTNQQLELRAIEEVCKRGPEKLNIVTDSRYAFEFMLRDWDEQVIKNPIQARIMEIVHKKEKIGVHWVPGHKGIPQNEEIDKYISEVFLAKEGEGIQQKRPEDAGYDLICPQDVSIGAGEVKKIAIDLKLNLKKEQWAMIGTKSSFAAKGVFTQGGIIDSGYQGQIQVIIFNSNKFEVVIPKGRKFAQLILMPLIHENLESWGKDRKTERGKKGFGSTGAFWIEKIPEAEEDHYKWHQDAKSLHWEFGIPMSAAEDIVQQCEECQQEKPASTVRGGNKRGINHWQVDYTHYEDIIILVWVETNSGLMYAEKVKDESGKEFRIQAIKWYALFNPESVQSDNGPAFVAEPTQLLMKYLGVQHTTGIPWNPQSQSIVERSHRSFKNTLKKLQSQFTAIESAIAATLITLNIKRKGGLGTSPMEIFIYNKEQQRIDKNNHLKNQNKKFCYYRVRKRGHPGPWEGPTEVLWQGEGAIVVKDKYSERYLVIAHKDAKFIPPPTETKRKDHRATITS</sequence>
<keyword evidence="6" id="KW-0540">Nuclease</keyword>
<feature type="DNA-binding region" description="Integrase-type" evidence="22">
    <location>
        <begin position="1042"/>
        <end position="1094"/>
    </location>
</feature>
<keyword evidence="13" id="KW-0229">DNA integration</keyword>
<dbReference type="PANTHER" id="PTHR41694">
    <property type="entry name" value="ENDOGENOUS RETROVIRUS GROUP K MEMBER POL PROTEIN"/>
    <property type="match status" value="1"/>
</dbReference>
<evidence type="ECO:0000259" key="26">
    <source>
        <dbReference type="PROSITE" id="PS50876"/>
    </source>
</evidence>
<dbReference type="EMBL" id="JF502416">
    <property type="protein sequence ID" value="AEF12553.1"/>
    <property type="molecule type" value="Genomic_DNA"/>
</dbReference>
<dbReference type="Gene3D" id="2.40.70.10">
    <property type="entry name" value="Acid Proteases"/>
    <property type="match status" value="1"/>
</dbReference>
<feature type="domain" description="Integrase-type" evidence="26">
    <location>
        <begin position="823"/>
        <end position="864"/>
    </location>
</feature>
<dbReference type="InterPro" id="IPR018061">
    <property type="entry name" value="Retropepsins"/>
</dbReference>